<protein>
    <submittedName>
        <fullName evidence="2">Transcriptional regulator NovG</fullName>
    </submittedName>
</protein>
<dbReference type="EMBL" id="CP036273">
    <property type="protein sequence ID" value="QDU20600.1"/>
    <property type="molecule type" value="Genomic_DNA"/>
</dbReference>
<proteinExistence type="predicted"/>
<evidence type="ECO:0000313" key="3">
    <source>
        <dbReference type="Proteomes" id="UP000319576"/>
    </source>
</evidence>
<dbReference type="KEGG" id="uli:ETAA1_25550"/>
<accession>A0A517XSU2</accession>
<feature type="compositionally biased region" description="Pro residues" evidence="1">
    <location>
        <begin position="248"/>
        <end position="260"/>
    </location>
</feature>
<dbReference type="SUPFAM" id="SSF110849">
    <property type="entry name" value="ParB/Sulfiredoxin"/>
    <property type="match status" value="1"/>
</dbReference>
<evidence type="ECO:0000256" key="1">
    <source>
        <dbReference type="SAM" id="MobiDB-lite"/>
    </source>
</evidence>
<name>A0A517XSU2_9BACT</name>
<keyword evidence="3" id="KW-1185">Reference proteome</keyword>
<organism evidence="2 3">
    <name type="scientific">Urbifossiella limnaea</name>
    <dbReference type="NCBI Taxonomy" id="2528023"/>
    <lineage>
        <taxon>Bacteria</taxon>
        <taxon>Pseudomonadati</taxon>
        <taxon>Planctomycetota</taxon>
        <taxon>Planctomycetia</taxon>
        <taxon>Gemmatales</taxon>
        <taxon>Gemmataceae</taxon>
        <taxon>Urbifossiella</taxon>
    </lineage>
</organism>
<sequence>MPKRSETISGREPAGRAVLPVRGYLFLAELRMEVSARVRVKPCPDTITRYAEVLADDQSFSPVVVFRDPDGVLWLADGWHRVEAAKVAGRDKLVSEIHEGSEADAFLYAAQANLKHGLAATKADRKQVATLLLRSPEWGAWGDREIGRLSGLNDKTVATLRKELSAENPQKPSAEIPQMRVVRRKGTTYTMATGQAKTAIPNTSGASVSNSPNTDQRPEVPSTPVVEGPADPAPPIHDAAPELVSAPPSGPPVDVAPPAPAARTRDWATDPLDIDFMIDSGLLFELNRRVLHPFGIRLVVRVADTGEKSWGLKDCRSDPRSLSFPPAVQAQAEEKFARFLEAFGRAQLDRPARREESIGS</sequence>
<dbReference type="InterPro" id="IPR036086">
    <property type="entry name" value="ParB/Sulfiredoxin_sf"/>
</dbReference>
<evidence type="ECO:0000313" key="2">
    <source>
        <dbReference type="EMBL" id="QDU20600.1"/>
    </source>
</evidence>
<dbReference type="AlphaFoldDB" id="A0A517XSU2"/>
<dbReference type="OrthoDB" id="428618at2"/>
<dbReference type="RefSeq" id="WP_145238429.1">
    <property type="nucleotide sequence ID" value="NZ_CP036273.1"/>
</dbReference>
<reference evidence="2 3" key="1">
    <citation type="submission" date="2019-02" db="EMBL/GenBank/DDBJ databases">
        <title>Deep-cultivation of Planctomycetes and their phenomic and genomic characterization uncovers novel biology.</title>
        <authorList>
            <person name="Wiegand S."/>
            <person name="Jogler M."/>
            <person name="Boedeker C."/>
            <person name="Pinto D."/>
            <person name="Vollmers J."/>
            <person name="Rivas-Marin E."/>
            <person name="Kohn T."/>
            <person name="Peeters S.H."/>
            <person name="Heuer A."/>
            <person name="Rast P."/>
            <person name="Oberbeckmann S."/>
            <person name="Bunk B."/>
            <person name="Jeske O."/>
            <person name="Meyerdierks A."/>
            <person name="Storesund J.E."/>
            <person name="Kallscheuer N."/>
            <person name="Luecker S."/>
            <person name="Lage O.M."/>
            <person name="Pohl T."/>
            <person name="Merkel B.J."/>
            <person name="Hornburger P."/>
            <person name="Mueller R.-W."/>
            <person name="Bruemmer F."/>
            <person name="Labrenz M."/>
            <person name="Spormann A.M."/>
            <person name="Op den Camp H."/>
            <person name="Overmann J."/>
            <person name="Amann R."/>
            <person name="Jetten M.S.M."/>
            <person name="Mascher T."/>
            <person name="Medema M.H."/>
            <person name="Devos D.P."/>
            <person name="Kaster A.-K."/>
            <person name="Ovreas L."/>
            <person name="Rohde M."/>
            <person name="Galperin M.Y."/>
            <person name="Jogler C."/>
        </authorList>
    </citation>
    <scope>NUCLEOTIDE SEQUENCE [LARGE SCALE GENOMIC DNA]</scope>
    <source>
        <strain evidence="2 3">ETA_A1</strain>
    </source>
</reference>
<feature type="compositionally biased region" description="Polar residues" evidence="1">
    <location>
        <begin position="193"/>
        <end position="215"/>
    </location>
</feature>
<feature type="region of interest" description="Disordered" evidence="1">
    <location>
        <begin position="193"/>
        <end position="264"/>
    </location>
</feature>
<gene>
    <name evidence="2" type="primary">novG</name>
    <name evidence="2" type="ORF">ETAA1_25550</name>
</gene>
<dbReference type="Proteomes" id="UP000319576">
    <property type="component" value="Chromosome"/>
</dbReference>